<feature type="transmembrane region" description="Helical" evidence="1">
    <location>
        <begin position="406"/>
        <end position="427"/>
    </location>
</feature>
<dbReference type="FunCoup" id="G8YR37">
    <property type="interactions" value="95"/>
</dbReference>
<dbReference type="OMA" id="FDYGENT"/>
<dbReference type="HOGENOM" id="CLU_025401_0_0_1"/>
<dbReference type="AlphaFoldDB" id="G8YR37"/>
<dbReference type="OrthoDB" id="10062838at2759"/>
<feature type="transmembrane region" description="Helical" evidence="1">
    <location>
        <begin position="334"/>
        <end position="358"/>
    </location>
</feature>
<accession>G8YR37</accession>
<feature type="transmembrane region" description="Helical" evidence="1">
    <location>
        <begin position="378"/>
        <end position="399"/>
    </location>
</feature>
<dbReference type="eggNOG" id="ENOG502RN1R">
    <property type="taxonomic scope" value="Eukaryota"/>
</dbReference>
<dbReference type="SUPFAM" id="SSF103481">
    <property type="entry name" value="Multidrug resistance efflux transporter EmrE"/>
    <property type="match status" value="2"/>
</dbReference>
<evidence type="ECO:0000256" key="1">
    <source>
        <dbReference type="SAM" id="Phobius"/>
    </source>
</evidence>
<feature type="transmembrane region" description="Helical" evidence="1">
    <location>
        <begin position="25"/>
        <end position="46"/>
    </location>
</feature>
<reference evidence="2 3" key="1">
    <citation type="journal article" date="2012" name="G3 (Bethesda)">
        <title>Pichia sorbitophila, an interspecies yeast hybrid reveals early steps of genome resolution following polyploidization.</title>
        <authorList>
            <person name="Leh Louis V."/>
            <person name="Despons L."/>
            <person name="Friedrich A."/>
            <person name="Martin T."/>
            <person name="Durrens P."/>
            <person name="Casaregola S."/>
            <person name="Neuveglise C."/>
            <person name="Fairhead C."/>
            <person name="Marck C."/>
            <person name="Cruz J.A."/>
            <person name="Straub M.L."/>
            <person name="Kugler V."/>
            <person name="Sacerdot C."/>
            <person name="Uzunov Z."/>
            <person name="Thierry A."/>
            <person name="Weiss S."/>
            <person name="Bleykasten C."/>
            <person name="De Montigny J."/>
            <person name="Jacques N."/>
            <person name="Jung P."/>
            <person name="Lemaire M."/>
            <person name="Mallet S."/>
            <person name="Morel G."/>
            <person name="Richard G.F."/>
            <person name="Sarkar A."/>
            <person name="Savel G."/>
            <person name="Schacherer J."/>
            <person name="Seret M.L."/>
            <person name="Talla E."/>
            <person name="Samson G."/>
            <person name="Jubin C."/>
            <person name="Poulain J."/>
            <person name="Vacherie B."/>
            <person name="Barbe V."/>
            <person name="Pelletier E."/>
            <person name="Sherman D.J."/>
            <person name="Westhof E."/>
            <person name="Weissenbach J."/>
            <person name="Baret P.V."/>
            <person name="Wincker P."/>
            <person name="Gaillardin C."/>
            <person name="Dujon B."/>
            <person name="Souciet J.L."/>
        </authorList>
    </citation>
    <scope>NUCLEOTIDE SEQUENCE [LARGE SCALE GENOMIC DNA]</scope>
    <source>
        <strain evidence="3">ATCC MYA-4447 / BCRC 22081 / CBS 7064 / NBRC 10061 / NRRL Y-12695</strain>
    </source>
</reference>
<dbReference type="PANTHER" id="PTHR19346">
    <property type="entry name" value="SUGAR PHOSPHATE TRANSPORTER DOMAIN-CONTAINING PROTEIN"/>
    <property type="match status" value="1"/>
</dbReference>
<dbReference type="PANTHER" id="PTHR19346:SF4">
    <property type="entry name" value="SUGAR PHOSPHATE TRANSPORTER DOMAIN-CONTAINING PROTEIN"/>
    <property type="match status" value="1"/>
</dbReference>
<keyword evidence="1" id="KW-0812">Transmembrane</keyword>
<dbReference type="Proteomes" id="UP000005222">
    <property type="component" value="Chromosome C"/>
</dbReference>
<gene>
    <name evidence="2" type="primary">Piso0_000637</name>
    <name evidence="2" type="ORF">GNLVRS01_PISO0C00750g</name>
</gene>
<feature type="transmembrane region" description="Helical" evidence="1">
    <location>
        <begin position="256"/>
        <end position="273"/>
    </location>
</feature>
<sequence length="485" mass="53906">MAITVLAPNADAASNSKGDFSRSKVIFVTLLFLLSLASFVGQTEFTSKAYKIGFKEPVVLLLVTHGSWWILWPIQVFSVSFWRMLSEARKQIAKKRKPTGEAHTRLLERGEAHLEPVSVLPERLPTTRRFNPWRAYKKNIVKQVHTVYHTSILIYEANIHNDTSVYNCNDLIGKNPRISNSTSVLTCFRSFASTPSFKYIFSRTTLIAFLLTIAGATWYAAMSLTDPSDVTAIYNCSAFTAYAFAIPILKERFSILKASSVIIAVAGVFIVAYSGSDNGAKAASAKVEYPYRLWGNLLILTGAVLYGYYEVVYKKYLCIPAHLVKVITPRRQSTFAIFVMGIFGFISCLILGTVIIFGQVSGIHKFNFFDYGAHTTRIWLYISGSIVSNLLFSASFLSLMALTSPVLSSVSSLLTIFLIGIVEWFFFGNSLTSLQLLGDFLVIIGFVILTAASWKEISEGDDHDEIENASTYSFPASVYSRAESI</sequence>
<organism evidence="2 3">
    <name type="scientific">Pichia sorbitophila (strain ATCC MYA-4447 / BCRC 22081 / CBS 7064 / NBRC 10061 / NRRL Y-12695)</name>
    <name type="common">Hybrid yeast</name>
    <dbReference type="NCBI Taxonomy" id="559304"/>
    <lineage>
        <taxon>Eukaryota</taxon>
        <taxon>Fungi</taxon>
        <taxon>Dikarya</taxon>
        <taxon>Ascomycota</taxon>
        <taxon>Saccharomycotina</taxon>
        <taxon>Pichiomycetes</taxon>
        <taxon>Debaryomycetaceae</taxon>
        <taxon>Millerozyma</taxon>
    </lineage>
</organism>
<feature type="transmembrane region" description="Helical" evidence="1">
    <location>
        <begin position="433"/>
        <end position="454"/>
    </location>
</feature>
<feature type="transmembrane region" description="Helical" evidence="1">
    <location>
        <begin position="199"/>
        <end position="220"/>
    </location>
</feature>
<feature type="transmembrane region" description="Helical" evidence="1">
    <location>
        <begin position="66"/>
        <end position="85"/>
    </location>
</feature>
<name>G8YR37_PICSO</name>
<protein>
    <submittedName>
        <fullName evidence="2">Piso0_000637 protein</fullName>
    </submittedName>
</protein>
<keyword evidence="1" id="KW-0472">Membrane</keyword>
<evidence type="ECO:0000313" key="3">
    <source>
        <dbReference type="Proteomes" id="UP000005222"/>
    </source>
</evidence>
<feature type="transmembrane region" description="Helical" evidence="1">
    <location>
        <begin position="232"/>
        <end position="249"/>
    </location>
</feature>
<evidence type="ECO:0000313" key="2">
    <source>
        <dbReference type="EMBL" id="CCE78024.1"/>
    </source>
</evidence>
<dbReference type="InterPro" id="IPR037185">
    <property type="entry name" value="EmrE-like"/>
</dbReference>
<feature type="transmembrane region" description="Helical" evidence="1">
    <location>
        <begin position="293"/>
        <end position="313"/>
    </location>
</feature>
<dbReference type="EMBL" id="FO082057">
    <property type="protein sequence ID" value="CCE78024.1"/>
    <property type="molecule type" value="Genomic_DNA"/>
</dbReference>
<dbReference type="InterPro" id="IPR026505">
    <property type="entry name" value="Solute_c_fam_35_mem_F3/F4"/>
</dbReference>
<keyword evidence="1" id="KW-1133">Transmembrane helix</keyword>
<dbReference type="InParanoid" id="G8YR37"/>
<proteinExistence type="predicted"/>
<keyword evidence="3" id="KW-1185">Reference proteome</keyword>